<dbReference type="Proteomes" id="UP000614601">
    <property type="component" value="Unassembled WGS sequence"/>
</dbReference>
<dbReference type="AlphaFoldDB" id="A0A811LJU9"/>
<dbReference type="EMBL" id="CAJFDH010000006">
    <property type="protein sequence ID" value="CAD5228770.1"/>
    <property type="molecule type" value="Genomic_DNA"/>
</dbReference>
<comment type="caution">
    <text evidence="1">The sequence shown here is derived from an EMBL/GenBank/DDBJ whole genome shotgun (WGS) entry which is preliminary data.</text>
</comment>
<proteinExistence type="predicted"/>
<gene>
    <name evidence="1" type="ORF">BOKJ2_LOCUS12844</name>
</gene>
<dbReference type="EMBL" id="CAJFCW020000006">
    <property type="protein sequence ID" value="CAG9124985.1"/>
    <property type="molecule type" value="Genomic_DNA"/>
</dbReference>
<dbReference type="Proteomes" id="UP000783686">
    <property type="component" value="Unassembled WGS sequence"/>
</dbReference>
<reference evidence="1" key="1">
    <citation type="submission" date="2020-09" db="EMBL/GenBank/DDBJ databases">
        <authorList>
            <person name="Kikuchi T."/>
        </authorList>
    </citation>
    <scope>NUCLEOTIDE SEQUENCE</scope>
    <source>
        <strain evidence="1">SH1</strain>
    </source>
</reference>
<keyword evidence="2" id="KW-1185">Reference proteome</keyword>
<organism evidence="1 2">
    <name type="scientific">Bursaphelenchus okinawaensis</name>
    <dbReference type="NCBI Taxonomy" id="465554"/>
    <lineage>
        <taxon>Eukaryota</taxon>
        <taxon>Metazoa</taxon>
        <taxon>Ecdysozoa</taxon>
        <taxon>Nematoda</taxon>
        <taxon>Chromadorea</taxon>
        <taxon>Rhabditida</taxon>
        <taxon>Tylenchina</taxon>
        <taxon>Tylenchomorpha</taxon>
        <taxon>Aphelenchoidea</taxon>
        <taxon>Aphelenchoididae</taxon>
        <taxon>Bursaphelenchus</taxon>
    </lineage>
</organism>
<evidence type="ECO:0000313" key="2">
    <source>
        <dbReference type="Proteomes" id="UP000614601"/>
    </source>
</evidence>
<accession>A0A811LJU9</accession>
<protein>
    <submittedName>
        <fullName evidence="1">Uncharacterized protein</fullName>
    </submittedName>
</protein>
<evidence type="ECO:0000313" key="1">
    <source>
        <dbReference type="EMBL" id="CAD5228770.1"/>
    </source>
</evidence>
<sequence>MMDLKDNTKMLITGRVLLDSQFPNVRVATIKDTSQPVTMQNINVQFLEPGIILGMDTSLEVLSQFTSTLVNNNQLRVVQTRIGTIVCGPGIIRQPDNEEIGDNSDILLATPGCNSVKCTLTFPIGNHLASPEGS</sequence>
<name>A0A811LJU9_9BILA</name>